<feature type="transmembrane region" description="Helical" evidence="1">
    <location>
        <begin position="78"/>
        <end position="100"/>
    </location>
</feature>
<evidence type="ECO:0000313" key="2">
    <source>
        <dbReference type="EMBL" id="OGZ93704.1"/>
    </source>
</evidence>
<accession>A0A1G2K2R0</accession>
<proteinExistence type="predicted"/>
<gene>
    <name evidence="2" type="ORF">A2633_03100</name>
</gene>
<reference evidence="2 3" key="1">
    <citation type="journal article" date="2016" name="Nat. Commun.">
        <title>Thousands of microbial genomes shed light on interconnected biogeochemical processes in an aquifer system.</title>
        <authorList>
            <person name="Anantharaman K."/>
            <person name="Brown C.T."/>
            <person name="Hug L.A."/>
            <person name="Sharon I."/>
            <person name="Castelle C.J."/>
            <person name="Probst A.J."/>
            <person name="Thomas B.C."/>
            <person name="Singh A."/>
            <person name="Wilkins M.J."/>
            <person name="Karaoz U."/>
            <person name="Brodie E.L."/>
            <person name="Williams K.H."/>
            <person name="Hubbard S.S."/>
            <person name="Banfield J.F."/>
        </authorList>
    </citation>
    <scope>NUCLEOTIDE SEQUENCE [LARGE SCALE GENOMIC DNA]</scope>
</reference>
<dbReference type="Proteomes" id="UP000177152">
    <property type="component" value="Unassembled WGS sequence"/>
</dbReference>
<evidence type="ECO:0000256" key="1">
    <source>
        <dbReference type="SAM" id="Phobius"/>
    </source>
</evidence>
<dbReference type="AlphaFoldDB" id="A0A1G2K2R0"/>
<protein>
    <recommendedName>
        <fullName evidence="4">TrbC/VirB2 family protein</fullName>
    </recommendedName>
</protein>
<evidence type="ECO:0008006" key="4">
    <source>
        <dbReference type="Google" id="ProtNLM"/>
    </source>
</evidence>
<feature type="transmembrane region" description="Helical" evidence="1">
    <location>
        <begin position="43"/>
        <end position="66"/>
    </location>
</feature>
<dbReference type="Pfam" id="PF18895">
    <property type="entry name" value="T4SS_pilin"/>
    <property type="match status" value="1"/>
</dbReference>
<comment type="caution">
    <text evidence="2">The sequence shown here is derived from an EMBL/GenBank/DDBJ whole genome shotgun (WGS) entry which is preliminary data.</text>
</comment>
<dbReference type="EMBL" id="MHQC01000053">
    <property type="protein sequence ID" value="OGZ93704.1"/>
    <property type="molecule type" value="Genomic_DNA"/>
</dbReference>
<name>A0A1G2K2R0_9BACT</name>
<keyword evidence="1" id="KW-0812">Transmembrane</keyword>
<keyword evidence="1" id="KW-1133">Transmembrane helix</keyword>
<evidence type="ECO:0000313" key="3">
    <source>
        <dbReference type="Proteomes" id="UP000177152"/>
    </source>
</evidence>
<organism evidence="2 3">
    <name type="scientific">Candidatus Sungbacteria bacterium RIFCSPHIGHO2_01_FULL_47_32</name>
    <dbReference type="NCBI Taxonomy" id="1802264"/>
    <lineage>
        <taxon>Bacteria</taxon>
        <taxon>Candidatus Sungiibacteriota</taxon>
    </lineage>
</organism>
<dbReference type="InterPro" id="IPR043993">
    <property type="entry name" value="T4SS_pilin"/>
</dbReference>
<keyword evidence="1" id="KW-0472">Membrane</keyword>
<sequence length="112" mass="12081">MKTLKEKVILVMLPFLTVPFLAFAQLNTVCDIVNLVNKAKNVFAYLVYIFAFFAILYSAFLFLTSGGNEEKVKSARNALIWGLVGIAVALFASYAVQFVAGIVGGSATTSCS</sequence>